<keyword evidence="3 7" id="KW-0812">Transmembrane</keyword>
<dbReference type="PANTHER" id="PTHR40277:SF1">
    <property type="entry name" value="BLL5419 PROTEIN"/>
    <property type="match status" value="1"/>
</dbReference>
<sequence length="378" mass="37934">MRAAASVLRVPAALAILGLLVWQLGSDAVLDGLRAVGPGTVLAALGLGLLGTLVTAARWVLVARTVEAPLSPRGAVADVYRANLLNAVLPAGLLGDVHRAVRHAGRGGPAGLRAVVLERVSGQTVVVLACAALVAAPVAPLPTGAAVAVVLGAAAVAWSRSPGRVSDRSLRRFLDEPHGPAPDGPPARTTAARSRGPAAEQLPDPIPEPRPAAEPDEPPAATGEEPASGGLRRWLPDRDAVETAVRAWLADARRVLASRTTGPAVVVLSLAALACHLGLFLLAARTAGVDAPLVTLLPLLTAGLLAMMVPIGVGGWGPREGVTAAAFVAAGLDPAGGLAAAVVFGALGLVSCLPGAAVLVLDRGRHRDPVVAGGRRST</sequence>
<evidence type="ECO:0000256" key="7">
    <source>
        <dbReference type="SAM" id="Phobius"/>
    </source>
</evidence>
<comment type="caution">
    <text evidence="8">The sequence shown here is derived from an EMBL/GenBank/DDBJ whole genome shotgun (WGS) entry which is preliminary data.</text>
</comment>
<evidence type="ECO:0000256" key="5">
    <source>
        <dbReference type="ARBA" id="ARBA00023136"/>
    </source>
</evidence>
<dbReference type="Proteomes" id="UP001494902">
    <property type="component" value="Unassembled WGS sequence"/>
</dbReference>
<dbReference type="RefSeq" id="WP_349300445.1">
    <property type="nucleotide sequence ID" value="NZ_JBEDNQ010000010.1"/>
</dbReference>
<feature type="transmembrane region" description="Helical" evidence="7">
    <location>
        <begin position="125"/>
        <end position="158"/>
    </location>
</feature>
<keyword evidence="9" id="KW-1185">Reference proteome</keyword>
<protein>
    <submittedName>
        <fullName evidence="8">Lysylphosphatidylglycerol synthase transmembrane domain-containing protein</fullName>
    </submittedName>
</protein>
<feature type="transmembrane region" description="Helical" evidence="7">
    <location>
        <begin position="296"/>
        <end position="317"/>
    </location>
</feature>
<evidence type="ECO:0000256" key="4">
    <source>
        <dbReference type="ARBA" id="ARBA00022989"/>
    </source>
</evidence>
<keyword evidence="4 7" id="KW-1133">Transmembrane helix</keyword>
<reference evidence="8 9" key="1">
    <citation type="submission" date="2024-03" db="EMBL/GenBank/DDBJ databases">
        <title>Draft genome sequence of Pseudonocardia nematodicida JCM 31783.</title>
        <authorList>
            <person name="Butdee W."/>
            <person name="Duangmal K."/>
        </authorList>
    </citation>
    <scope>NUCLEOTIDE SEQUENCE [LARGE SCALE GENOMIC DNA]</scope>
    <source>
        <strain evidence="8 9">JCM 31783</strain>
    </source>
</reference>
<evidence type="ECO:0000256" key="6">
    <source>
        <dbReference type="SAM" id="MobiDB-lite"/>
    </source>
</evidence>
<evidence type="ECO:0000256" key="2">
    <source>
        <dbReference type="ARBA" id="ARBA00022475"/>
    </source>
</evidence>
<evidence type="ECO:0000313" key="9">
    <source>
        <dbReference type="Proteomes" id="UP001494902"/>
    </source>
</evidence>
<keyword evidence="2" id="KW-1003">Cell membrane</keyword>
<dbReference type="Pfam" id="PF03706">
    <property type="entry name" value="LPG_synthase_TM"/>
    <property type="match status" value="2"/>
</dbReference>
<dbReference type="EMBL" id="JBEDNQ010000010">
    <property type="protein sequence ID" value="MEQ3553376.1"/>
    <property type="molecule type" value="Genomic_DNA"/>
</dbReference>
<evidence type="ECO:0000313" key="8">
    <source>
        <dbReference type="EMBL" id="MEQ3553376.1"/>
    </source>
</evidence>
<proteinExistence type="predicted"/>
<evidence type="ECO:0000256" key="3">
    <source>
        <dbReference type="ARBA" id="ARBA00022692"/>
    </source>
</evidence>
<feature type="region of interest" description="Disordered" evidence="6">
    <location>
        <begin position="173"/>
        <end position="235"/>
    </location>
</feature>
<dbReference type="PANTHER" id="PTHR40277">
    <property type="entry name" value="BLL5419 PROTEIN"/>
    <property type="match status" value="1"/>
</dbReference>
<keyword evidence="5 7" id="KW-0472">Membrane</keyword>
<organism evidence="8 9">
    <name type="scientific">Pseudonocardia nematodicida</name>
    <dbReference type="NCBI Taxonomy" id="1206997"/>
    <lineage>
        <taxon>Bacteria</taxon>
        <taxon>Bacillati</taxon>
        <taxon>Actinomycetota</taxon>
        <taxon>Actinomycetes</taxon>
        <taxon>Pseudonocardiales</taxon>
        <taxon>Pseudonocardiaceae</taxon>
        <taxon>Pseudonocardia</taxon>
    </lineage>
</organism>
<feature type="transmembrane region" description="Helical" evidence="7">
    <location>
        <begin position="337"/>
        <end position="361"/>
    </location>
</feature>
<accession>A0ABV1KFZ3</accession>
<name>A0ABV1KFZ3_9PSEU</name>
<feature type="transmembrane region" description="Helical" evidence="7">
    <location>
        <begin position="264"/>
        <end position="284"/>
    </location>
</feature>
<dbReference type="InterPro" id="IPR022791">
    <property type="entry name" value="L-PG_synthase/AglD"/>
</dbReference>
<evidence type="ECO:0000256" key="1">
    <source>
        <dbReference type="ARBA" id="ARBA00004651"/>
    </source>
</evidence>
<gene>
    <name evidence="8" type="ORF">WIS52_23140</name>
</gene>
<comment type="subcellular location">
    <subcellularLocation>
        <location evidence="1">Cell membrane</location>
        <topology evidence="1">Multi-pass membrane protein</topology>
    </subcellularLocation>
</comment>
<feature type="transmembrane region" description="Helical" evidence="7">
    <location>
        <begin position="42"/>
        <end position="61"/>
    </location>
</feature>